<comment type="caution">
    <text evidence="2">The sequence shown here is derived from an EMBL/GenBank/DDBJ whole genome shotgun (WGS) entry which is preliminary data.</text>
</comment>
<dbReference type="Proteomes" id="UP000053947">
    <property type="component" value="Unassembled WGS sequence"/>
</dbReference>
<keyword evidence="1" id="KW-1133">Transmembrane helix</keyword>
<organism evidence="2 3">
    <name type="scientific">Dehalogenimonas alkenigignens</name>
    <dbReference type="NCBI Taxonomy" id="1217799"/>
    <lineage>
        <taxon>Bacteria</taxon>
        <taxon>Bacillati</taxon>
        <taxon>Chloroflexota</taxon>
        <taxon>Dehalococcoidia</taxon>
        <taxon>Dehalococcoidales</taxon>
        <taxon>Dehalococcoidaceae</taxon>
        <taxon>Dehalogenimonas</taxon>
    </lineage>
</organism>
<dbReference type="EMBL" id="LFDV01000002">
    <property type="protein sequence ID" value="KTB47844.1"/>
    <property type="molecule type" value="Genomic_DNA"/>
</dbReference>
<reference evidence="2 3" key="1">
    <citation type="submission" date="2015-06" db="EMBL/GenBank/DDBJ databases">
        <title>Genome sequence of the organohalide-respiring Dehalogenimonas alkenigignens type strain (IP3-3T).</title>
        <authorList>
            <person name="Key T.A."/>
            <person name="Richmond D.P."/>
            <person name="Bowman K.S."/>
            <person name="Cho Y.-J."/>
            <person name="Chun J."/>
            <person name="da Costa M.S."/>
            <person name="Rainey F.A."/>
            <person name="Moe W.M."/>
        </authorList>
    </citation>
    <scope>NUCLEOTIDE SEQUENCE [LARGE SCALE GENOMIC DNA]</scope>
    <source>
        <strain evidence="2 3">IP3-3</strain>
    </source>
</reference>
<dbReference type="RefSeq" id="WP_058438694.1">
    <property type="nucleotide sequence ID" value="NZ_KQ758903.1"/>
</dbReference>
<sequence length="53" mass="5889">MTSYPAEYNNYQPMFWQSAFSAVIGVAMMVALGAWALSTVRKALKGEDVEFPL</sequence>
<gene>
    <name evidence="2" type="ORF">DEALK_06890</name>
</gene>
<accession>A0A0W0GH09</accession>
<evidence type="ECO:0000313" key="2">
    <source>
        <dbReference type="EMBL" id="KTB47844.1"/>
    </source>
</evidence>
<keyword evidence="1" id="KW-0472">Membrane</keyword>
<protein>
    <submittedName>
        <fullName evidence="2">Uncharacterized protein</fullName>
    </submittedName>
</protein>
<name>A0A0W0GH09_9CHLR</name>
<feature type="transmembrane region" description="Helical" evidence="1">
    <location>
        <begin position="15"/>
        <end position="37"/>
    </location>
</feature>
<dbReference type="AlphaFoldDB" id="A0A0W0GH09"/>
<evidence type="ECO:0000256" key="1">
    <source>
        <dbReference type="SAM" id="Phobius"/>
    </source>
</evidence>
<keyword evidence="1" id="KW-0812">Transmembrane</keyword>
<evidence type="ECO:0000313" key="3">
    <source>
        <dbReference type="Proteomes" id="UP000053947"/>
    </source>
</evidence>
<proteinExistence type="predicted"/>
<dbReference type="STRING" id="1217799.DEALK_06890"/>
<keyword evidence="3" id="KW-1185">Reference proteome</keyword>